<feature type="region of interest" description="Disordered" evidence="1">
    <location>
        <begin position="149"/>
        <end position="169"/>
    </location>
</feature>
<sequence length="205" mass="24124">MYLDKVLDGLPREKYIDMIVHTLNSNESLVTWYRNTVLCRAEETFGKVPNVVPEYYIPSCHSKDIKEDADYTMQTRESLSPKYKSEFRIPTLIDKEELACFDNKTKPNERYSKLKNFHGNFDKLHFKETVTIKEKFVIEKLALKTTNDHREVDSSRSHSPFVETQQRKQGITTEYRTDHLKIRIEDGKNIGYVPGDYSKELLLYS</sequence>
<dbReference type="Proteomes" id="UP000507470">
    <property type="component" value="Unassembled WGS sequence"/>
</dbReference>
<gene>
    <name evidence="2" type="ORF">MCOR_41155</name>
</gene>
<keyword evidence="3" id="KW-1185">Reference proteome</keyword>
<organism evidence="2 3">
    <name type="scientific">Mytilus coruscus</name>
    <name type="common">Sea mussel</name>
    <dbReference type="NCBI Taxonomy" id="42192"/>
    <lineage>
        <taxon>Eukaryota</taxon>
        <taxon>Metazoa</taxon>
        <taxon>Spiralia</taxon>
        <taxon>Lophotrochozoa</taxon>
        <taxon>Mollusca</taxon>
        <taxon>Bivalvia</taxon>
        <taxon>Autobranchia</taxon>
        <taxon>Pteriomorphia</taxon>
        <taxon>Mytilida</taxon>
        <taxon>Mytiloidea</taxon>
        <taxon>Mytilidae</taxon>
        <taxon>Mytilinae</taxon>
        <taxon>Mytilus</taxon>
    </lineage>
</organism>
<proteinExistence type="predicted"/>
<evidence type="ECO:0000256" key="1">
    <source>
        <dbReference type="SAM" id="MobiDB-lite"/>
    </source>
</evidence>
<name>A0A6J8DI32_MYTCO</name>
<evidence type="ECO:0000313" key="3">
    <source>
        <dbReference type="Proteomes" id="UP000507470"/>
    </source>
</evidence>
<accession>A0A6J8DI32</accession>
<protein>
    <submittedName>
        <fullName evidence="2">Uncharacterized protein</fullName>
    </submittedName>
</protein>
<evidence type="ECO:0000313" key="2">
    <source>
        <dbReference type="EMBL" id="CAC5407706.1"/>
    </source>
</evidence>
<dbReference type="AlphaFoldDB" id="A0A6J8DI32"/>
<reference evidence="2 3" key="1">
    <citation type="submission" date="2020-06" db="EMBL/GenBank/DDBJ databases">
        <authorList>
            <person name="Li R."/>
            <person name="Bekaert M."/>
        </authorList>
    </citation>
    <scope>NUCLEOTIDE SEQUENCE [LARGE SCALE GENOMIC DNA]</scope>
    <source>
        <strain evidence="3">wild</strain>
    </source>
</reference>
<dbReference type="EMBL" id="CACVKT020007423">
    <property type="protein sequence ID" value="CAC5407706.1"/>
    <property type="molecule type" value="Genomic_DNA"/>
</dbReference>